<keyword evidence="3" id="KW-1185">Reference proteome</keyword>
<accession>A0AB35XFG2</accession>
<gene>
    <name evidence="2" type="ORF">V4836_25855</name>
</gene>
<dbReference type="EMBL" id="JAZKKV010000004">
    <property type="protein sequence ID" value="MEE9657482.1"/>
    <property type="molecule type" value="Genomic_DNA"/>
</dbReference>
<protein>
    <recommendedName>
        <fullName evidence="1">Phage tail fibre adhesin Gp38 N-terminal domain-containing protein</fullName>
    </recommendedName>
</protein>
<dbReference type="InterPro" id="IPR048291">
    <property type="entry name" value="Gp38_N"/>
</dbReference>
<evidence type="ECO:0000259" key="1">
    <source>
        <dbReference type="Pfam" id="PF21721"/>
    </source>
</evidence>
<proteinExistence type="predicted"/>
<name>A0AB35XFG2_9ENTR</name>
<dbReference type="AlphaFoldDB" id="A0AB35XFG2"/>
<dbReference type="RefSeq" id="WP_331389584.1">
    <property type="nucleotide sequence ID" value="NZ_JAZKKV010000004.1"/>
</dbReference>
<organism evidence="2 3">
    <name type="scientific">Kluyvera ascorbata</name>
    <dbReference type="NCBI Taxonomy" id="51288"/>
    <lineage>
        <taxon>Bacteria</taxon>
        <taxon>Pseudomonadati</taxon>
        <taxon>Pseudomonadota</taxon>
        <taxon>Gammaproteobacteria</taxon>
        <taxon>Enterobacterales</taxon>
        <taxon>Enterobacteriaceae</taxon>
        <taxon>Kluyvera</taxon>
    </lineage>
</organism>
<reference evidence="2 3" key="1">
    <citation type="submission" date="2023-10" db="EMBL/GenBank/DDBJ databases">
        <title>Wastewater isolates of ESBL- and carbapenemase-producing Gram-negative bacteria from New Zealand.</title>
        <authorList>
            <person name="Straub C."/>
            <person name="Weaver L."/>
            <person name="Cornelius A."/>
            <person name="Mcgill E."/>
            <person name="Dyet K."/>
            <person name="White L."/>
            <person name="Pattis I."/>
        </authorList>
    </citation>
    <scope>NUCLEOTIDE SEQUENCE [LARGE SCALE GENOMIC DNA]</scope>
    <source>
        <strain evidence="2 3">ESBL09</strain>
    </source>
</reference>
<feature type="domain" description="Phage tail fibre adhesin Gp38 N-terminal" evidence="1">
    <location>
        <begin position="1"/>
        <end position="40"/>
    </location>
</feature>
<sequence>MTVGSGWIGSSAVGETAQRWMSAAGPAINVGVPFWMSTLAGKSKGVKLTVVQKQVGILPPGVRGPQPFPLVEFGYHKAQGFGGITGNYNGREIIALYSSTQFGGLLFQLSGAMSGSVVIKINGAAFTLPYNSSLSAYAITSNNAAYAALQTRVGQTVEVTF</sequence>
<evidence type="ECO:0000313" key="2">
    <source>
        <dbReference type="EMBL" id="MEE9657482.1"/>
    </source>
</evidence>
<dbReference type="Pfam" id="PF21721">
    <property type="entry name" value="Gp38_N"/>
    <property type="match status" value="1"/>
</dbReference>
<evidence type="ECO:0000313" key="3">
    <source>
        <dbReference type="Proteomes" id="UP001331691"/>
    </source>
</evidence>
<dbReference type="Proteomes" id="UP001331691">
    <property type="component" value="Unassembled WGS sequence"/>
</dbReference>
<comment type="caution">
    <text evidence="2">The sequence shown here is derived from an EMBL/GenBank/DDBJ whole genome shotgun (WGS) entry which is preliminary data.</text>
</comment>